<feature type="transmembrane region" description="Helical" evidence="9">
    <location>
        <begin position="167"/>
        <end position="189"/>
    </location>
</feature>
<dbReference type="InterPro" id="IPR023271">
    <property type="entry name" value="Aquaporin-like"/>
</dbReference>
<dbReference type="GO" id="GO:0005886">
    <property type="term" value="C:plasma membrane"/>
    <property type="evidence" value="ECO:0007669"/>
    <property type="project" value="UniProtKB-SubCell"/>
</dbReference>
<evidence type="ECO:0000256" key="5">
    <source>
        <dbReference type="ARBA" id="ARBA00022692"/>
    </source>
</evidence>
<proteinExistence type="inferred from homology"/>
<keyword evidence="5 8" id="KW-0812">Transmembrane</keyword>
<comment type="similarity">
    <text evidence="2 8">Belongs to the MIP/aquaporin (TC 1.A.8) family.</text>
</comment>
<evidence type="ECO:0000256" key="8">
    <source>
        <dbReference type="RuleBase" id="RU000477"/>
    </source>
</evidence>
<feature type="transmembrane region" description="Helical" evidence="9">
    <location>
        <begin position="241"/>
        <end position="261"/>
    </location>
</feature>
<gene>
    <name evidence="10" type="ORF">LY90DRAFT_708696</name>
</gene>
<dbReference type="InterPro" id="IPR022357">
    <property type="entry name" value="MIP_CS"/>
</dbReference>
<dbReference type="Gene3D" id="1.20.1080.10">
    <property type="entry name" value="Glycerol uptake facilitator protein"/>
    <property type="match status" value="1"/>
</dbReference>
<dbReference type="PANTHER" id="PTHR19139:SF199">
    <property type="entry name" value="MIP17260P"/>
    <property type="match status" value="1"/>
</dbReference>
<feature type="transmembrane region" description="Helical" evidence="9">
    <location>
        <begin position="20"/>
        <end position="40"/>
    </location>
</feature>
<evidence type="ECO:0000313" key="10">
    <source>
        <dbReference type="EMBL" id="ORY12798.1"/>
    </source>
</evidence>
<comment type="subcellular location">
    <subcellularLocation>
        <location evidence="1">Cell membrane</location>
        <topology evidence="1">Multi-pass membrane protein</topology>
    </subcellularLocation>
</comment>
<name>A0A1Y1ZRE5_9FUNG</name>
<dbReference type="Pfam" id="PF00230">
    <property type="entry name" value="MIP"/>
    <property type="match status" value="1"/>
</dbReference>
<keyword evidence="6 9" id="KW-1133">Transmembrane helix</keyword>
<dbReference type="EMBL" id="MCOG01000367">
    <property type="protein sequence ID" value="ORY12798.1"/>
    <property type="molecule type" value="Genomic_DNA"/>
</dbReference>
<dbReference type="InterPro" id="IPR000425">
    <property type="entry name" value="MIP"/>
</dbReference>
<evidence type="ECO:0000256" key="1">
    <source>
        <dbReference type="ARBA" id="ARBA00004651"/>
    </source>
</evidence>
<dbReference type="PROSITE" id="PS00221">
    <property type="entry name" value="MIP"/>
    <property type="match status" value="1"/>
</dbReference>
<feature type="transmembrane region" description="Helical" evidence="9">
    <location>
        <begin position="81"/>
        <end position="99"/>
    </location>
</feature>
<reference evidence="10 11" key="1">
    <citation type="submission" date="2016-08" db="EMBL/GenBank/DDBJ databases">
        <title>A Parts List for Fungal Cellulosomes Revealed by Comparative Genomics.</title>
        <authorList>
            <consortium name="DOE Joint Genome Institute"/>
            <person name="Haitjema C.H."/>
            <person name="Gilmore S.P."/>
            <person name="Henske J.K."/>
            <person name="Solomon K.V."/>
            <person name="De Groot R."/>
            <person name="Kuo A."/>
            <person name="Mondo S.J."/>
            <person name="Salamov A.A."/>
            <person name="Labutti K."/>
            <person name="Zhao Z."/>
            <person name="Chiniquy J."/>
            <person name="Barry K."/>
            <person name="Brewer H.M."/>
            <person name="Purvine S.O."/>
            <person name="Wright A.T."/>
            <person name="Boxma B."/>
            <person name="Van Alen T."/>
            <person name="Hackstein J.H."/>
            <person name="Baker S.E."/>
            <person name="Grigoriev I.V."/>
            <person name="O'Malley M.A."/>
        </authorList>
    </citation>
    <scope>NUCLEOTIDE SEQUENCE [LARGE SCALE GENOMIC DNA]</scope>
    <source>
        <strain evidence="10 11">G1</strain>
    </source>
</reference>
<evidence type="ECO:0000256" key="7">
    <source>
        <dbReference type="ARBA" id="ARBA00023136"/>
    </source>
</evidence>
<evidence type="ECO:0000256" key="9">
    <source>
        <dbReference type="SAM" id="Phobius"/>
    </source>
</evidence>
<keyword evidence="3 8" id="KW-0813">Transport</keyword>
<dbReference type="Proteomes" id="UP000193920">
    <property type="component" value="Unassembled WGS sequence"/>
</dbReference>
<dbReference type="SUPFAM" id="SSF81338">
    <property type="entry name" value="Aquaporin-like"/>
    <property type="match status" value="1"/>
</dbReference>
<dbReference type="NCBIfam" id="TIGR00861">
    <property type="entry name" value="MIP"/>
    <property type="match status" value="1"/>
</dbReference>
<organism evidence="10 11">
    <name type="scientific">Neocallimastix californiae</name>
    <dbReference type="NCBI Taxonomy" id="1754190"/>
    <lineage>
        <taxon>Eukaryota</taxon>
        <taxon>Fungi</taxon>
        <taxon>Fungi incertae sedis</taxon>
        <taxon>Chytridiomycota</taxon>
        <taxon>Chytridiomycota incertae sedis</taxon>
        <taxon>Neocallimastigomycetes</taxon>
        <taxon>Neocallimastigales</taxon>
        <taxon>Neocallimastigaceae</taxon>
        <taxon>Neocallimastix</taxon>
    </lineage>
</organism>
<sequence>MKQYEYSGEDSKSDIIRDCISALGEFVGTTFFVFMGISSVNSAFHSMQTENVDNIAFLKDVTNSTVINPGYATGASPASQLQIAFGFGVGLMCMVWAFYRISGGHLNPAVTLGLFCSGAVPIVKAVLYIIAQICGGMLGALFAKILFPKPHDGVTRGANGIPDGRSVTAGFFLELILTFLLVFVVHMLALEVNNARNVAPFVIGAIVFVGHLIAIPITGTSMNPARSFGASVVANQWDDHWVFWIAPLVGGILASICYRIFNYFNIKALNGSQDHTTAMEYGNNPMAINSTESLPH</sequence>
<dbReference type="PANTHER" id="PTHR19139">
    <property type="entry name" value="AQUAPORIN TRANSPORTER"/>
    <property type="match status" value="1"/>
</dbReference>
<accession>A0A1Y1ZRE5</accession>
<dbReference type="GO" id="GO:0015250">
    <property type="term" value="F:water channel activity"/>
    <property type="evidence" value="ECO:0007669"/>
    <property type="project" value="TreeGrafter"/>
</dbReference>
<comment type="caution">
    <text evidence="10">The sequence shown here is derived from an EMBL/GenBank/DDBJ whole genome shotgun (WGS) entry which is preliminary data.</text>
</comment>
<evidence type="ECO:0000256" key="6">
    <source>
        <dbReference type="ARBA" id="ARBA00022989"/>
    </source>
</evidence>
<evidence type="ECO:0000256" key="4">
    <source>
        <dbReference type="ARBA" id="ARBA00022475"/>
    </source>
</evidence>
<evidence type="ECO:0000256" key="3">
    <source>
        <dbReference type="ARBA" id="ARBA00022448"/>
    </source>
</evidence>
<evidence type="ECO:0000313" key="11">
    <source>
        <dbReference type="Proteomes" id="UP000193920"/>
    </source>
</evidence>
<dbReference type="STRING" id="1754190.A0A1Y1ZRE5"/>
<dbReference type="InterPro" id="IPR034294">
    <property type="entry name" value="Aquaporin_transptr"/>
</dbReference>
<feature type="transmembrane region" description="Helical" evidence="9">
    <location>
        <begin position="201"/>
        <end position="221"/>
    </location>
</feature>
<feature type="transmembrane region" description="Helical" evidence="9">
    <location>
        <begin position="125"/>
        <end position="147"/>
    </location>
</feature>
<keyword evidence="7 9" id="KW-0472">Membrane</keyword>
<protein>
    <submittedName>
        <fullName evidence="10">Aquaporin</fullName>
    </submittedName>
</protein>
<dbReference type="OrthoDB" id="3222at2759"/>
<dbReference type="AlphaFoldDB" id="A0A1Y1ZRE5"/>
<keyword evidence="11" id="KW-1185">Reference proteome</keyword>
<dbReference type="CDD" id="cd00333">
    <property type="entry name" value="MIP"/>
    <property type="match status" value="1"/>
</dbReference>
<dbReference type="PRINTS" id="PR00783">
    <property type="entry name" value="MINTRINSICP"/>
</dbReference>
<evidence type="ECO:0000256" key="2">
    <source>
        <dbReference type="ARBA" id="ARBA00006175"/>
    </source>
</evidence>
<keyword evidence="4" id="KW-1003">Cell membrane</keyword>